<keyword evidence="4" id="KW-0808">Transferase</keyword>
<dbReference type="SUPFAM" id="SSF52794">
    <property type="entry name" value="PTS system IIB component-like"/>
    <property type="match status" value="1"/>
</dbReference>
<dbReference type="CDD" id="cd05564">
    <property type="entry name" value="PTS_IIB_chitobiose_lichenan"/>
    <property type="match status" value="1"/>
</dbReference>
<keyword evidence="3 9" id="KW-0762">Sugar transport</keyword>
<keyword evidence="6" id="KW-0418">Kinase</keyword>
<evidence type="ECO:0000256" key="7">
    <source>
        <dbReference type="PROSITE-ProRule" id="PRU00423"/>
    </source>
</evidence>
<evidence type="ECO:0000256" key="6">
    <source>
        <dbReference type="ARBA" id="ARBA00022777"/>
    </source>
</evidence>
<comment type="caution">
    <text evidence="9">The sequence shown here is derived from an EMBL/GenBank/DDBJ whole genome shotgun (WGS) entry which is preliminary data.</text>
</comment>
<dbReference type="InterPro" id="IPR036095">
    <property type="entry name" value="PTS_EIIB-like_sf"/>
</dbReference>
<dbReference type="Proteomes" id="UP000477010">
    <property type="component" value="Unassembled WGS sequence"/>
</dbReference>
<evidence type="ECO:0000256" key="2">
    <source>
        <dbReference type="ARBA" id="ARBA00022553"/>
    </source>
</evidence>
<dbReference type="InterPro" id="IPR003501">
    <property type="entry name" value="PTS_EIIB_2/3"/>
</dbReference>
<dbReference type="EMBL" id="WKQE01000013">
    <property type="protein sequence ID" value="MSC81104.1"/>
    <property type="molecule type" value="Genomic_DNA"/>
</dbReference>
<evidence type="ECO:0000256" key="1">
    <source>
        <dbReference type="ARBA" id="ARBA00022448"/>
    </source>
</evidence>
<keyword evidence="5" id="KW-0598">Phosphotransferase system</keyword>
<dbReference type="PANTHER" id="PTHR34581">
    <property type="entry name" value="PTS SYSTEM N,N'-DIACETYLCHITOBIOSE-SPECIFIC EIIB COMPONENT"/>
    <property type="match status" value="1"/>
</dbReference>
<dbReference type="GO" id="GO:0016301">
    <property type="term" value="F:kinase activity"/>
    <property type="evidence" value="ECO:0007669"/>
    <property type="project" value="UniProtKB-KW"/>
</dbReference>
<dbReference type="Gene3D" id="3.40.50.2300">
    <property type="match status" value="1"/>
</dbReference>
<dbReference type="Pfam" id="PF02302">
    <property type="entry name" value="PTS_IIB"/>
    <property type="match status" value="1"/>
</dbReference>
<reference evidence="9 10" key="1">
    <citation type="journal article" date="2019" name="Nat. Med.">
        <title>A library of human gut bacterial isolates paired with longitudinal multiomics data enables mechanistic microbiome research.</title>
        <authorList>
            <person name="Poyet M."/>
            <person name="Groussin M."/>
            <person name="Gibbons S.M."/>
            <person name="Avila-Pacheco J."/>
            <person name="Jiang X."/>
            <person name="Kearney S.M."/>
            <person name="Perrotta A.R."/>
            <person name="Berdy B."/>
            <person name="Zhao S."/>
            <person name="Lieberman T.D."/>
            <person name="Swanson P.K."/>
            <person name="Smith M."/>
            <person name="Roesemann S."/>
            <person name="Alexander J.E."/>
            <person name="Rich S.A."/>
            <person name="Livny J."/>
            <person name="Vlamakis H."/>
            <person name="Clish C."/>
            <person name="Bullock K."/>
            <person name="Deik A."/>
            <person name="Scott J."/>
            <person name="Pierce K.A."/>
            <person name="Xavier R.J."/>
            <person name="Alm E.J."/>
        </authorList>
    </citation>
    <scope>NUCLEOTIDE SEQUENCE [LARGE SCALE GENOMIC DNA]</scope>
    <source>
        <strain evidence="9 10">BIOML-B9</strain>
    </source>
</reference>
<evidence type="ECO:0000256" key="5">
    <source>
        <dbReference type="ARBA" id="ARBA00022683"/>
    </source>
</evidence>
<dbReference type="GO" id="GO:0008982">
    <property type="term" value="F:protein-N(PI)-phosphohistidine-sugar phosphotransferase activity"/>
    <property type="evidence" value="ECO:0007669"/>
    <property type="project" value="InterPro"/>
</dbReference>
<proteinExistence type="predicted"/>
<dbReference type="GO" id="GO:0009401">
    <property type="term" value="P:phosphoenolpyruvate-dependent sugar phosphotransferase system"/>
    <property type="evidence" value="ECO:0007669"/>
    <property type="project" value="UniProtKB-KW"/>
</dbReference>
<feature type="domain" description="PTS EIIB type-3" evidence="8">
    <location>
        <begin position="1"/>
        <end position="99"/>
    </location>
</feature>
<sequence>MKILLACSAGMSTSLLVNNMKKFADASDVIEARPVRTVPDILDDWDVLLLGPQVRYLEKEYKPLCEQKGKGFGVIPMQTYGRMDGKGCMELARKAAANK</sequence>
<dbReference type="PROSITE" id="PS51100">
    <property type="entry name" value="PTS_EIIB_TYPE_3"/>
    <property type="match status" value="1"/>
</dbReference>
<keyword evidence="1" id="KW-0813">Transport</keyword>
<dbReference type="InterPro" id="IPR051819">
    <property type="entry name" value="PTS_sugar-specific_EIIB"/>
</dbReference>
<name>A0A6A8KJL7_9FIRM</name>
<gene>
    <name evidence="9" type="ORF">GKD85_09795</name>
</gene>
<protein>
    <submittedName>
        <fullName evidence="9">PTS sugar transporter subunit IIB</fullName>
    </submittedName>
</protein>
<organism evidence="9 10">
    <name type="scientific">Faecalibacterium prausnitzii</name>
    <dbReference type="NCBI Taxonomy" id="853"/>
    <lineage>
        <taxon>Bacteria</taxon>
        <taxon>Bacillati</taxon>
        <taxon>Bacillota</taxon>
        <taxon>Clostridia</taxon>
        <taxon>Eubacteriales</taxon>
        <taxon>Oscillospiraceae</taxon>
        <taxon>Faecalibacterium</taxon>
    </lineage>
</organism>
<dbReference type="RefSeq" id="WP_154244621.1">
    <property type="nucleotide sequence ID" value="NZ_WKPZ01000032.1"/>
</dbReference>
<evidence type="ECO:0000313" key="10">
    <source>
        <dbReference type="Proteomes" id="UP000477010"/>
    </source>
</evidence>
<dbReference type="AlphaFoldDB" id="A0A6A8KJL7"/>
<dbReference type="InterPro" id="IPR013012">
    <property type="entry name" value="PTS_EIIB_3"/>
</dbReference>
<accession>A0A6A8KJL7</accession>
<evidence type="ECO:0000313" key="9">
    <source>
        <dbReference type="EMBL" id="MSC81104.1"/>
    </source>
</evidence>
<evidence type="ECO:0000256" key="3">
    <source>
        <dbReference type="ARBA" id="ARBA00022597"/>
    </source>
</evidence>
<keyword evidence="2" id="KW-0597">Phosphoprotein</keyword>
<evidence type="ECO:0000256" key="4">
    <source>
        <dbReference type="ARBA" id="ARBA00022679"/>
    </source>
</evidence>
<evidence type="ECO:0000259" key="8">
    <source>
        <dbReference type="PROSITE" id="PS51100"/>
    </source>
</evidence>
<dbReference type="PANTHER" id="PTHR34581:SF2">
    <property type="entry name" value="PTS SYSTEM N,N'-DIACETYLCHITOBIOSE-SPECIFIC EIIB COMPONENT"/>
    <property type="match status" value="1"/>
</dbReference>
<feature type="modified residue" description="Phosphocysteine; by EIIA" evidence="7">
    <location>
        <position position="7"/>
    </location>
</feature>